<organism evidence="1 2">
    <name type="scientific">Piloderma croceum (strain F 1598)</name>
    <dbReference type="NCBI Taxonomy" id="765440"/>
    <lineage>
        <taxon>Eukaryota</taxon>
        <taxon>Fungi</taxon>
        <taxon>Dikarya</taxon>
        <taxon>Basidiomycota</taxon>
        <taxon>Agaricomycotina</taxon>
        <taxon>Agaricomycetes</taxon>
        <taxon>Agaricomycetidae</taxon>
        <taxon>Atheliales</taxon>
        <taxon>Atheliaceae</taxon>
        <taxon>Piloderma</taxon>
    </lineage>
</organism>
<dbReference type="AlphaFoldDB" id="A0A0C3ELD6"/>
<evidence type="ECO:0008006" key="3">
    <source>
        <dbReference type="Google" id="ProtNLM"/>
    </source>
</evidence>
<dbReference type="InParanoid" id="A0A0C3ELD6"/>
<proteinExistence type="predicted"/>
<protein>
    <recommendedName>
        <fullName evidence="3">F-box domain-containing protein</fullName>
    </recommendedName>
</protein>
<name>A0A0C3ELD6_PILCF</name>
<dbReference type="HOGENOM" id="CLU_598663_0_0_1"/>
<accession>A0A0C3ELD6</accession>
<sequence>MTIANICSGVACTKACLAPRIIKHIKEEGYLPILLSPCRNTPGTPYWIWSNRYQGDLVVIDVDESKYPHIATKWKKPAVHMPIDIIAQIFGWMDGGSDLTNMALVQRSWCHPAQSELFGTVILKCPIRAQLFVEAFVWNIGPGNPLRRMGVDRVHLETLVRHIYVDIPENYTQGRFYGNIVTILPLLSNLRSLYLVMRRWNDHIWDVEFGRFLPEHAPPTLNRLCIEIPAGDPSALLFAHRPDINRWRGWFSAWKHIRILAFVCEDVWWHRSSNMPISQASQAAEAVVREWLANASTSLECFELWSSADSLQLSRQLQVAYARFHNIHKTEPTRHRYSFRCDENVRTWALSPAAVLMRSAVPQFREHVCVDGCWVCLVMEEDEDADTVISYLDDIREEDWHDRISDLTLWSKLDRDPSYKLLINDVPPGRMAAQVKEAVALLKEHSPTPLPSEIESR</sequence>
<keyword evidence="2" id="KW-1185">Reference proteome</keyword>
<gene>
    <name evidence="1" type="ORF">PILCRDRAFT_15256</name>
</gene>
<reference evidence="2" key="2">
    <citation type="submission" date="2015-01" db="EMBL/GenBank/DDBJ databases">
        <title>Evolutionary Origins and Diversification of the Mycorrhizal Mutualists.</title>
        <authorList>
            <consortium name="DOE Joint Genome Institute"/>
            <consortium name="Mycorrhizal Genomics Consortium"/>
            <person name="Kohler A."/>
            <person name="Kuo A."/>
            <person name="Nagy L.G."/>
            <person name="Floudas D."/>
            <person name="Copeland A."/>
            <person name="Barry K.W."/>
            <person name="Cichocki N."/>
            <person name="Veneault-Fourrey C."/>
            <person name="LaButti K."/>
            <person name="Lindquist E.A."/>
            <person name="Lipzen A."/>
            <person name="Lundell T."/>
            <person name="Morin E."/>
            <person name="Murat C."/>
            <person name="Riley R."/>
            <person name="Ohm R."/>
            <person name="Sun H."/>
            <person name="Tunlid A."/>
            <person name="Henrissat B."/>
            <person name="Grigoriev I.V."/>
            <person name="Hibbett D.S."/>
            <person name="Martin F."/>
        </authorList>
    </citation>
    <scope>NUCLEOTIDE SEQUENCE [LARGE SCALE GENOMIC DNA]</scope>
    <source>
        <strain evidence="2">F 1598</strain>
    </source>
</reference>
<reference evidence="1 2" key="1">
    <citation type="submission" date="2014-04" db="EMBL/GenBank/DDBJ databases">
        <authorList>
            <consortium name="DOE Joint Genome Institute"/>
            <person name="Kuo A."/>
            <person name="Tarkka M."/>
            <person name="Buscot F."/>
            <person name="Kohler A."/>
            <person name="Nagy L.G."/>
            <person name="Floudas D."/>
            <person name="Copeland A."/>
            <person name="Barry K.W."/>
            <person name="Cichocki N."/>
            <person name="Veneault-Fourrey C."/>
            <person name="LaButti K."/>
            <person name="Lindquist E.A."/>
            <person name="Lipzen A."/>
            <person name="Lundell T."/>
            <person name="Morin E."/>
            <person name="Murat C."/>
            <person name="Sun H."/>
            <person name="Tunlid A."/>
            <person name="Henrissat B."/>
            <person name="Grigoriev I.V."/>
            <person name="Hibbett D.S."/>
            <person name="Martin F."/>
            <person name="Nordberg H.P."/>
            <person name="Cantor M.N."/>
            <person name="Hua S.X."/>
        </authorList>
    </citation>
    <scope>NUCLEOTIDE SEQUENCE [LARGE SCALE GENOMIC DNA]</scope>
    <source>
        <strain evidence="1 2">F 1598</strain>
    </source>
</reference>
<evidence type="ECO:0000313" key="2">
    <source>
        <dbReference type="Proteomes" id="UP000054166"/>
    </source>
</evidence>
<dbReference type="EMBL" id="KN833083">
    <property type="protein sequence ID" value="KIM73405.1"/>
    <property type="molecule type" value="Genomic_DNA"/>
</dbReference>
<dbReference type="Proteomes" id="UP000054166">
    <property type="component" value="Unassembled WGS sequence"/>
</dbReference>
<evidence type="ECO:0000313" key="1">
    <source>
        <dbReference type="EMBL" id="KIM73405.1"/>
    </source>
</evidence>